<sequence>MIDAAIARNDFVDSIDLREYLIACLAEPGLDYLQLSFEMMVGSRDGLINDKSLIKILRLPFSISIDDCYNFYDQLCPPGKRGLTYEVLVSALIRKPEFHQLFEA</sequence>
<evidence type="ECO:0000313" key="1">
    <source>
        <dbReference type="Proteomes" id="UP000887565"/>
    </source>
</evidence>
<organism evidence="1 2">
    <name type="scientific">Romanomermis culicivorax</name>
    <name type="common">Nematode worm</name>
    <dbReference type="NCBI Taxonomy" id="13658"/>
    <lineage>
        <taxon>Eukaryota</taxon>
        <taxon>Metazoa</taxon>
        <taxon>Ecdysozoa</taxon>
        <taxon>Nematoda</taxon>
        <taxon>Enoplea</taxon>
        <taxon>Dorylaimia</taxon>
        <taxon>Mermithida</taxon>
        <taxon>Mermithoidea</taxon>
        <taxon>Mermithidae</taxon>
        <taxon>Romanomermis</taxon>
    </lineage>
</organism>
<keyword evidence="1" id="KW-1185">Reference proteome</keyword>
<dbReference type="WBParaSite" id="nRc.2.0.1.t45200-RA">
    <property type="protein sequence ID" value="nRc.2.0.1.t45200-RA"/>
    <property type="gene ID" value="nRc.2.0.1.g45200"/>
</dbReference>
<dbReference type="AlphaFoldDB" id="A0A915L5Z2"/>
<evidence type="ECO:0000313" key="2">
    <source>
        <dbReference type="WBParaSite" id="nRc.2.0.1.t45200-RA"/>
    </source>
</evidence>
<dbReference type="Proteomes" id="UP000887565">
    <property type="component" value="Unplaced"/>
</dbReference>
<name>A0A915L5Z2_ROMCU</name>
<proteinExistence type="predicted"/>
<protein>
    <submittedName>
        <fullName evidence="2">Uncharacterized protein</fullName>
    </submittedName>
</protein>
<reference evidence="2" key="1">
    <citation type="submission" date="2022-11" db="UniProtKB">
        <authorList>
            <consortium name="WormBaseParasite"/>
        </authorList>
    </citation>
    <scope>IDENTIFICATION</scope>
</reference>
<accession>A0A915L5Z2</accession>